<dbReference type="InterPro" id="IPR006638">
    <property type="entry name" value="Elp3/MiaA/NifB-like_rSAM"/>
</dbReference>
<evidence type="ECO:0000256" key="5">
    <source>
        <dbReference type="ARBA" id="ARBA00023014"/>
    </source>
</evidence>
<dbReference type="InterPro" id="IPR023984">
    <property type="entry name" value="rSAM_ocin_1"/>
</dbReference>
<dbReference type="SFLD" id="SFLDG01082">
    <property type="entry name" value="B12-binding_domain_containing"/>
    <property type="match status" value="1"/>
</dbReference>
<dbReference type="PANTHER" id="PTHR43409:SF7">
    <property type="entry name" value="BLL1977 PROTEIN"/>
    <property type="match status" value="1"/>
</dbReference>
<evidence type="ECO:0000256" key="2">
    <source>
        <dbReference type="ARBA" id="ARBA00022691"/>
    </source>
</evidence>
<evidence type="ECO:0000259" key="6">
    <source>
        <dbReference type="PROSITE" id="PS51332"/>
    </source>
</evidence>
<dbReference type="SFLD" id="SFLDF00324">
    <property type="entry name" value="bacteriocin_maturation"/>
    <property type="match status" value="1"/>
</dbReference>
<name>A0ABY7BV94_9HYPH</name>
<feature type="domain" description="B12-binding" evidence="6">
    <location>
        <begin position="124"/>
        <end position="222"/>
    </location>
</feature>
<evidence type="ECO:0000313" key="7">
    <source>
        <dbReference type="EMBL" id="WAP67316.1"/>
    </source>
</evidence>
<evidence type="ECO:0000256" key="4">
    <source>
        <dbReference type="ARBA" id="ARBA00023004"/>
    </source>
</evidence>
<dbReference type="Proteomes" id="UP001164020">
    <property type="component" value="Chromosome"/>
</dbReference>
<evidence type="ECO:0000313" key="8">
    <source>
        <dbReference type="Proteomes" id="UP001164020"/>
    </source>
</evidence>
<dbReference type="SUPFAM" id="SSF102114">
    <property type="entry name" value="Radical SAM enzymes"/>
    <property type="match status" value="1"/>
</dbReference>
<dbReference type="PROSITE" id="PS51332">
    <property type="entry name" value="B12_BINDING"/>
    <property type="match status" value="1"/>
</dbReference>
<keyword evidence="2" id="KW-0949">S-adenosyl-L-methionine</keyword>
<dbReference type="PANTHER" id="PTHR43409">
    <property type="entry name" value="ANAEROBIC MAGNESIUM-PROTOPORPHYRIN IX MONOMETHYL ESTER CYCLASE-RELATED"/>
    <property type="match status" value="1"/>
</dbReference>
<dbReference type="RefSeq" id="WP_268879772.1">
    <property type="nucleotide sequence ID" value="NZ_CP114029.1"/>
</dbReference>
<dbReference type="SFLD" id="SFLDS00029">
    <property type="entry name" value="Radical_SAM"/>
    <property type="match status" value="1"/>
</dbReference>
<evidence type="ECO:0000256" key="1">
    <source>
        <dbReference type="ARBA" id="ARBA00001966"/>
    </source>
</evidence>
<accession>A0ABY7BV94</accession>
<dbReference type="EMBL" id="CP114029">
    <property type="protein sequence ID" value="WAP67316.1"/>
    <property type="molecule type" value="Genomic_DNA"/>
</dbReference>
<proteinExistence type="predicted"/>
<dbReference type="InterPro" id="IPR023404">
    <property type="entry name" value="rSAM_horseshoe"/>
</dbReference>
<dbReference type="NCBIfam" id="TIGR03975">
    <property type="entry name" value="rSAM_ocin_1"/>
    <property type="match status" value="1"/>
</dbReference>
<dbReference type="Gene3D" id="3.80.30.20">
    <property type="entry name" value="tm_1862 like domain"/>
    <property type="match status" value="1"/>
</dbReference>
<dbReference type="InterPro" id="IPR007197">
    <property type="entry name" value="rSAM"/>
</dbReference>
<organism evidence="7 8">
    <name type="scientific">Jiella pelagia</name>
    <dbReference type="NCBI Taxonomy" id="2986949"/>
    <lineage>
        <taxon>Bacteria</taxon>
        <taxon>Pseudomonadati</taxon>
        <taxon>Pseudomonadota</taxon>
        <taxon>Alphaproteobacteria</taxon>
        <taxon>Hyphomicrobiales</taxon>
        <taxon>Aurantimonadaceae</taxon>
        <taxon>Jiella</taxon>
    </lineage>
</organism>
<keyword evidence="4" id="KW-0408">Iron</keyword>
<dbReference type="Gene3D" id="3.40.50.280">
    <property type="entry name" value="Cobalamin-binding domain"/>
    <property type="match status" value="1"/>
</dbReference>
<sequence length="647" mass="71823">MSTLPSEWHGAVGNDQAATDVVLVMMPFGPARMPSLGLSMLAHMLREGEVSVHIEYPLIDFVQAVGDRDFDLIGYAFGKLSLGEWLFSRVVDPVGSVEDYLTLCERSIRPGQAVELRRLVEKTLPIVAHIVEETAQRIARSAPRIVGLSSSFQQQMSSVALATRLRELIPGVKLVLGGANCSSPMGEAMFKGYPVFDGVMVGPGEISFPRLVRAILDGQEDVVIPGLYWRQTAATPPQDPGVAPEPKMDDLPYPDYDDFFALWPLDAAQPPMIPFEGSRGCWWGQKQHCVFCSLNHSITYRSKSPERLYSEIVHLTERYPGRQLMATDDILDQRVIGTITDRLAALPVRPKLYYSVKSNLRKDQVAALAGAGVNVIQPGVESLADEVLTLMRKGVTGLRNLQLMKWSQECNIRVSWSLLYGFPFDKAEYYERMLAWLPSLTHLPAPRGVIDVRIQRYSPLFTQAEHFGVTNLRPRPVYALIHAVAPKILAELAYNFDWDPPEDQSSYIDPLRAEVARWMSVTNSKASLLVYAETPDGLVIGDTRPAAMRRIHRLGPVERTICLACDGVMKRHQIAAAVRQAGYAVGDDVLNETLARLVEDRLLIEHDDFFLFLACALPNDPLRSIEIVKDVLVEAGGGTQPLLLAGE</sequence>
<keyword evidence="3" id="KW-0479">Metal-binding</keyword>
<dbReference type="Pfam" id="PF04055">
    <property type="entry name" value="Radical_SAM"/>
    <property type="match status" value="1"/>
</dbReference>
<keyword evidence="8" id="KW-1185">Reference proteome</keyword>
<dbReference type="InterPro" id="IPR006158">
    <property type="entry name" value="Cobalamin-bd"/>
</dbReference>
<dbReference type="InterPro" id="IPR051198">
    <property type="entry name" value="BchE-like"/>
</dbReference>
<dbReference type="SMART" id="SM00729">
    <property type="entry name" value="Elp3"/>
    <property type="match status" value="1"/>
</dbReference>
<comment type="cofactor">
    <cofactor evidence="1">
        <name>[4Fe-4S] cluster</name>
        <dbReference type="ChEBI" id="CHEBI:49883"/>
    </cofactor>
</comment>
<dbReference type="InterPro" id="IPR058240">
    <property type="entry name" value="rSAM_sf"/>
</dbReference>
<reference evidence="7" key="1">
    <citation type="submission" date="2022-12" db="EMBL/GenBank/DDBJ databases">
        <title>Jiella pelagia sp. nov., isolated from phosphonate enriched culture of Northwest Pacific surface seawater.</title>
        <authorList>
            <person name="Shin D.Y."/>
            <person name="Hwang C.Y."/>
        </authorList>
    </citation>
    <scope>NUCLEOTIDE SEQUENCE</scope>
    <source>
        <strain evidence="7">HL-NP1</strain>
    </source>
</reference>
<evidence type="ECO:0000256" key="3">
    <source>
        <dbReference type="ARBA" id="ARBA00022723"/>
    </source>
</evidence>
<protein>
    <submittedName>
        <fullName evidence="7">RiPP maturation radical SAM C-methyltransferase</fullName>
    </submittedName>
</protein>
<gene>
    <name evidence="7" type="ORF">OH818_17320</name>
</gene>
<keyword evidence="5" id="KW-0411">Iron-sulfur</keyword>